<dbReference type="SMART" id="SM00448">
    <property type="entry name" value="REC"/>
    <property type="match status" value="1"/>
</dbReference>
<evidence type="ECO:0000313" key="4">
    <source>
        <dbReference type="Proteomes" id="UP000321085"/>
    </source>
</evidence>
<reference evidence="3 4" key="1">
    <citation type="submission" date="2019-07" db="EMBL/GenBank/DDBJ databases">
        <title>Whole genome shotgun sequence of Microvirga aerophila NBRC 106136.</title>
        <authorList>
            <person name="Hosoyama A."/>
            <person name="Uohara A."/>
            <person name="Ohji S."/>
            <person name="Ichikawa N."/>
        </authorList>
    </citation>
    <scope>NUCLEOTIDE SEQUENCE [LARGE SCALE GENOMIC DNA]</scope>
    <source>
        <strain evidence="3 4">NBRC 106136</strain>
    </source>
</reference>
<comment type="caution">
    <text evidence="3">The sequence shown here is derived from an EMBL/GenBank/DDBJ whole genome shotgun (WGS) entry which is preliminary data.</text>
</comment>
<keyword evidence="4" id="KW-1185">Reference proteome</keyword>
<protein>
    <recommendedName>
        <fullName evidence="2">Response regulatory domain-containing protein</fullName>
    </recommendedName>
</protein>
<gene>
    <name evidence="3" type="ORF">MAE02_37860</name>
</gene>
<organism evidence="3 4">
    <name type="scientific">Microvirga aerophila</name>
    <dbReference type="NCBI Taxonomy" id="670291"/>
    <lineage>
        <taxon>Bacteria</taxon>
        <taxon>Pseudomonadati</taxon>
        <taxon>Pseudomonadota</taxon>
        <taxon>Alphaproteobacteria</taxon>
        <taxon>Hyphomicrobiales</taxon>
        <taxon>Methylobacteriaceae</taxon>
        <taxon>Microvirga</taxon>
    </lineage>
</organism>
<feature type="modified residue" description="4-aspartylphosphate" evidence="1">
    <location>
        <position position="51"/>
    </location>
</feature>
<keyword evidence="1" id="KW-0597">Phosphoprotein</keyword>
<dbReference type="OrthoDB" id="582170at2"/>
<dbReference type="EMBL" id="BJYU01000054">
    <property type="protein sequence ID" value="GEO16090.1"/>
    <property type="molecule type" value="Genomic_DNA"/>
</dbReference>
<feature type="domain" description="Response regulatory" evidence="2">
    <location>
        <begin position="2"/>
        <end position="111"/>
    </location>
</feature>
<dbReference type="PROSITE" id="PS50110">
    <property type="entry name" value="RESPONSE_REGULATORY"/>
    <property type="match status" value="1"/>
</dbReference>
<evidence type="ECO:0000256" key="1">
    <source>
        <dbReference type="PROSITE-ProRule" id="PRU00169"/>
    </source>
</evidence>
<dbReference type="InterPro" id="IPR001789">
    <property type="entry name" value="Sig_transdc_resp-reg_receiver"/>
</dbReference>
<dbReference type="RefSeq" id="WP_114187434.1">
    <property type="nucleotide sequence ID" value="NZ_BJYU01000054.1"/>
</dbReference>
<dbReference type="GO" id="GO:0000160">
    <property type="term" value="P:phosphorelay signal transduction system"/>
    <property type="evidence" value="ECO:0007669"/>
    <property type="project" value="InterPro"/>
</dbReference>
<dbReference type="Proteomes" id="UP000321085">
    <property type="component" value="Unassembled WGS sequence"/>
</dbReference>
<dbReference type="SUPFAM" id="SSF52172">
    <property type="entry name" value="CheY-like"/>
    <property type="match status" value="1"/>
</dbReference>
<dbReference type="Gene3D" id="3.40.50.2300">
    <property type="match status" value="1"/>
</dbReference>
<evidence type="ECO:0000313" key="3">
    <source>
        <dbReference type="EMBL" id="GEO16090.1"/>
    </source>
</evidence>
<dbReference type="AlphaFoldDB" id="A0A512BVX2"/>
<proteinExistence type="predicted"/>
<name>A0A512BVX2_9HYPH</name>
<dbReference type="InterPro" id="IPR011006">
    <property type="entry name" value="CheY-like_superfamily"/>
</dbReference>
<accession>A0A512BVX2</accession>
<evidence type="ECO:0000259" key="2">
    <source>
        <dbReference type="PROSITE" id="PS50110"/>
    </source>
</evidence>
<sequence length="118" mass="13059">MRVLILEDDPFIGLDLQALLENEGHEVVGVFESLAEAREHLEDNFDYALLDIDVVGGKSFGIAAELLDRRIPFAFVSASRPAELPAGLRHAAFIPKPFEERAVLNSIAQAKPRRAQVH</sequence>